<protein>
    <submittedName>
        <fullName evidence="3">Hydrolase tropI</fullName>
    </submittedName>
</protein>
<dbReference type="AlphaFoldDB" id="A0A438N6H9"/>
<sequence length="301" mass="33481">MASNPPGSCCYKGVKHEGDPVGEFVTIGDFEAYVSWPENKSTEHAILLITDVIGHRFNNAQLIADQFAANGYFVLTPDLFDKDPIPLNRPGDFDIMKWLSGEYHPQKKAHLPPVVDPIIDASIIELRTKYNAKKIGAVGYCFGGKYVVRHLRPDSGKIDVGYTAHPSFVDAAELRDIKGPLAISAAETDSIFPTEKRHESEVILKEVGYPYQINLYSGVEHGFAVRGDLNNPVAKYAKESAFLQALQWFEEHLNTAQQSTAQQSTAQHSKAQHSKAQHGPEPVYASGNKWGQWAERYRQLS</sequence>
<gene>
    <name evidence="3" type="ORF">B0A52_04924</name>
</gene>
<evidence type="ECO:0000313" key="4">
    <source>
        <dbReference type="Proteomes" id="UP000288859"/>
    </source>
</evidence>
<dbReference type="GO" id="GO:0016787">
    <property type="term" value="F:hydrolase activity"/>
    <property type="evidence" value="ECO:0007669"/>
    <property type="project" value="UniProtKB-KW"/>
</dbReference>
<dbReference type="Pfam" id="PF01738">
    <property type="entry name" value="DLH"/>
    <property type="match status" value="1"/>
</dbReference>
<dbReference type="InterPro" id="IPR029058">
    <property type="entry name" value="AB_hydrolase_fold"/>
</dbReference>
<feature type="domain" description="Dienelactone hydrolase" evidence="2">
    <location>
        <begin position="30"/>
        <end position="252"/>
    </location>
</feature>
<dbReference type="Proteomes" id="UP000288859">
    <property type="component" value="Unassembled WGS sequence"/>
</dbReference>
<dbReference type="SUPFAM" id="SSF53474">
    <property type="entry name" value="alpha/beta-Hydrolases"/>
    <property type="match status" value="1"/>
</dbReference>
<comment type="caution">
    <text evidence="3">The sequence shown here is derived from an EMBL/GenBank/DDBJ whole genome shotgun (WGS) entry which is preliminary data.</text>
</comment>
<dbReference type="Gene3D" id="3.40.50.1820">
    <property type="entry name" value="alpha/beta hydrolase"/>
    <property type="match status" value="1"/>
</dbReference>
<reference evidence="3 4" key="1">
    <citation type="submission" date="2017-03" db="EMBL/GenBank/DDBJ databases">
        <title>Genomes of endolithic fungi from Antarctica.</title>
        <authorList>
            <person name="Coleine C."/>
            <person name="Masonjones S."/>
            <person name="Stajich J.E."/>
        </authorList>
    </citation>
    <scope>NUCLEOTIDE SEQUENCE [LARGE SCALE GENOMIC DNA]</scope>
    <source>
        <strain evidence="3 4">CCFEE 6314</strain>
    </source>
</reference>
<evidence type="ECO:0000259" key="2">
    <source>
        <dbReference type="Pfam" id="PF01738"/>
    </source>
</evidence>
<accession>A0A438N6H9</accession>
<dbReference type="InterPro" id="IPR002925">
    <property type="entry name" value="Dienelactn_hydro"/>
</dbReference>
<dbReference type="VEuPathDB" id="FungiDB:PV10_04339"/>
<evidence type="ECO:0000313" key="3">
    <source>
        <dbReference type="EMBL" id="RVX71350.1"/>
    </source>
</evidence>
<proteinExistence type="predicted"/>
<organism evidence="3 4">
    <name type="scientific">Exophiala mesophila</name>
    <name type="common">Black yeast-like fungus</name>
    <dbReference type="NCBI Taxonomy" id="212818"/>
    <lineage>
        <taxon>Eukaryota</taxon>
        <taxon>Fungi</taxon>
        <taxon>Dikarya</taxon>
        <taxon>Ascomycota</taxon>
        <taxon>Pezizomycotina</taxon>
        <taxon>Eurotiomycetes</taxon>
        <taxon>Chaetothyriomycetidae</taxon>
        <taxon>Chaetothyriales</taxon>
        <taxon>Herpotrichiellaceae</taxon>
        <taxon>Exophiala</taxon>
    </lineage>
</organism>
<dbReference type="PANTHER" id="PTHR17630">
    <property type="entry name" value="DIENELACTONE HYDROLASE"/>
    <property type="match status" value="1"/>
</dbReference>
<feature type="compositionally biased region" description="Low complexity" evidence="1">
    <location>
        <begin position="257"/>
        <end position="269"/>
    </location>
</feature>
<dbReference type="OrthoDB" id="17560at2759"/>
<keyword evidence="3" id="KW-0378">Hydrolase</keyword>
<name>A0A438N6H9_EXOME</name>
<evidence type="ECO:0000256" key="1">
    <source>
        <dbReference type="SAM" id="MobiDB-lite"/>
    </source>
</evidence>
<dbReference type="PANTHER" id="PTHR17630:SF44">
    <property type="entry name" value="PROTEIN AIM2"/>
    <property type="match status" value="1"/>
</dbReference>
<feature type="region of interest" description="Disordered" evidence="1">
    <location>
        <begin position="257"/>
        <end position="287"/>
    </location>
</feature>
<dbReference type="EMBL" id="NAJM01000018">
    <property type="protein sequence ID" value="RVX71350.1"/>
    <property type="molecule type" value="Genomic_DNA"/>
</dbReference>